<feature type="coiled-coil region" evidence="1">
    <location>
        <begin position="1353"/>
        <end position="1421"/>
    </location>
</feature>
<dbReference type="GO" id="GO:0030036">
    <property type="term" value="P:actin cytoskeleton organization"/>
    <property type="evidence" value="ECO:0007669"/>
    <property type="project" value="InterPro"/>
</dbReference>
<feature type="coiled-coil region" evidence="1">
    <location>
        <begin position="1273"/>
        <end position="1300"/>
    </location>
</feature>
<feature type="region of interest" description="Disordered" evidence="2">
    <location>
        <begin position="298"/>
        <end position="335"/>
    </location>
</feature>
<dbReference type="GO" id="GO:0003779">
    <property type="term" value="F:actin binding"/>
    <property type="evidence" value="ECO:0007669"/>
    <property type="project" value="InterPro"/>
</dbReference>
<feature type="compositionally biased region" description="Acidic residues" evidence="2">
    <location>
        <begin position="2167"/>
        <end position="2177"/>
    </location>
</feature>
<dbReference type="PROSITE" id="PS51444">
    <property type="entry name" value="FH2"/>
    <property type="match status" value="1"/>
</dbReference>
<evidence type="ECO:0000259" key="4">
    <source>
        <dbReference type="PROSITE" id="PS51444"/>
    </source>
</evidence>
<dbReference type="Pfam" id="PF06367">
    <property type="entry name" value="Drf_FH3"/>
    <property type="match status" value="1"/>
</dbReference>
<feature type="compositionally biased region" description="Polar residues" evidence="2">
    <location>
        <begin position="317"/>
        <end position="334"/>
    </location>
</feature>
<feature type="compositionally biased region" description="Low complexity" evidence="2">
    <location>
        <begin position="1468"/>
        <end position="1490"/>
    </location>
</feature>
<keyword evidence="1" id="KW-0175">Coiled coil</keyword>
<evidence type="ECO:0000256" key="1">
    <source>
        <dbReference type="SAM" id="Coils"/>
    </source>
</evidence>
<feature type="coiled-coil region" evidence="1">
    <location>
        <begin position="1148"/>
        <end position="1175"/>
    </location>
</feature>
<feature type="region of interest" description="Disordered" evidence="2">
    <location>
        <begin position="582"/>
        <end position="626"/>
    </location>
</feature>
<feature type="compositionally biased region" description="Pro residues" evidence="2">
    <location>
        <begin position="1491"/>
        <end position="1503"/>
    </location>
</feature>
<feature type="region of interest" description="Disordered" evidence="2">
    <location>
        <begin position="387"/>
        <end position="453"/>
    </location>
</feature>
<feature type="compositionally biased region" description="Basic and acidic residues" evidence="2">
    <location>
        <begin position="1244"/>
        <end position="1263"/>
    </location>
</feature>
<feature type="compositionally biased region" description="Polar residues" evidence="2">
    <location>
        <begin position="679"/>
        <end position="693"/>
    </location>
</feature>
<dbReference type="PROSITE" id="PS51232">
    <property type="entry name" value="GBD_FH3"/>
    <property type="match status" value="1"/>
</dbReference>
<feature type="region of interest" description="Disordered" evidence="2">
    <location>
        <begin position="1187"/>
        <end position="1211"/>
    </location>
</feature>
<evidence type="ECO:0000313" key="6">
    <source>
        <dbReference type="Proteomes" id="UP000658997"/>
    </source>
</evidence>
<keyword evidence="6" id="KW-1185">Reference proteome</keyword>
<dbReference type="Proteomes" id="UP000658997">
    <property type="component" value="Unassembled WGS sequence"/>
</dbReference>
<name>A0A8H8QSA6_9BASI</name>
<feature type="region of interest" description="Disordered" evidence="2">
    <location>
        <begin position="2020"/>
        <end position="2116"/>
    </location>
</feature>
<feature type="region of interest" description="Disordered" evidence="2">
    <location>
        <begin position="1315"/>
        <end position="1340"/>
    </location>
</feature>
<feature type="region of interest" description="Disordered" evidence="2">
    <location>
        <begin position="466"/>
        <end position="493"/>
    </location>
</feature>
<dbReference type="InterPro" id="IPR014768">
    <property type="entry name" value="GBD/FH3_dom"/>
</dbReference>
<organism evidence="5 6">
    <name type="scientific">Ustilago bromivora</name>
    <dbReference type="NCBI Taxonomy" id="307758"/>
    <lineage>
        <taxon>Eukaryota</taxon>
        <taxon>Fungi</taxon>
        <taxon>Dikarya</taxon>
        <taxon>Basidiomycota</taxon>
        <taxon>Ustilaginomycotina</taxon>
        <taxon>Ustilaginomycetes</taxon>
        <taxon>Ustilaginales</taxon>
        <taxon>Ustilaginaceae</taxon>
        <taxon>Ustilago</taxon>
    </lineage>
</organism>
<dbReference type="InterPro" id="IPR042201">
    <property type="entry name" value="FH2_Formin_sf"/>
</dbReference>
<evidence type="ECO:0000256" key="2">
    <source>
        <dbReference type="SAM" id="MobiDB-lite"/>
    </source>
</evidence>
<gene>
    <name evidence="5" type="ORF">UBRO2_05737</name>
</gene>
<feature type="compositionally biased region" description="Polar residues" evidence="2">
    <location>
        <begin position="2145"/>
        <end position="2156"/>
    </location>
</feature>
<accession>A0A8H8QSA6</accession>
<reference evidence="5" key="1">
    <citation type="submission" date="2018-08" db="EMBL/GenBank/DDBJ databases">
        <authorList>
            <person name="Guldener U."/>
        </authorList>
    </citation>
    <scope>NUCLEOTIDE SEQUENCE</scope>
    <source>
        <strain evidence="5">UB2</strain>
    </source>
</reference>
<feature type="compositionally biased region" description="Pro residues" evidence="2">
    <location>
        <begin position="1518"/>
        <end position="1532"/>
    </location>
</feature>
<dbReference type="SUPFAM" id="SSF101447">
    <property type="entry name" value="Formin homology 2 domain (FH2 domain)"/>
    <property type="match status" value="1"/>
</dbReference>
<sequence length="2250" mass="240125">MAGRELLQVLLPGNAAILSASVPSSAATTVQDLIVALLTDLTNARHLTAAFGSYFRLWPSAASNDFESSEKWLIDHQGQLWGIQAVEVSEPNREWTEEQLRTIDDGLVPLQSGVFAFLRNLANGAKHADQEDQDNPVADLSSPTAFSDFLLSSHLHTPRLRLVCGAPGLKVRLRFGHVPEIYDGWDQRTWFMPADATIPGASGHGSSVAEVVEAVCEELGIRRVVLQGSKSARVVYALAPLPSTPASTPAPVPPPAPLPESSPLPQLLRNLDSPDPVLMFTISASWLSKLGTVAQGFSKHARRQGSSGTTPAPGMGSDSSQPALSTSPTKQSGAKSGMLGLWGSASVSKATAALLPAAFSPAPKNSATASRTTGDADLDALSMELSSTRFSGEDNEKEAEGTLKGSKPATPSRPDVSLRGNGQGQEDLGIGSPKGEESTINLPKGRRHQTPSATARLSRMFEGWIGGNGEPSSPTSQGVGNGIADMPETPTNQNVCRIPGTVGRSGKTFSVSGPLELESDGSIVSRSPSLGSLHQLSPAPNDLDSPQDLANRFEKLMQDLGIKGTSRSAMLALPDDRKRFLISQNEAARTSTPSKPRSSMSQQVDKPVSPTLSNNSETMGRSSVLPSGWSNRFSISSIATWATHETQGFGPGTAKDVDGGASPRASLSGDVSSQGSSSTRPTTVLSETGSLGSMDSKVHHNGEHTNTIRANHTGSSTGITASLWSSWWGGGSTLSATGGSNEAGVGNERNAALGNVSKLKDGKLSRKDLFKHLLSLRVTLSSAKLSWIDSFLQCDGLGALEQIMQIEADGIVNSLNSNKQGKQAERKEMSDAILLEAVKCLRTLMNIELGFEKVLEQPNLVNCIAFALRSPSYKLRLQVADVLAALCVLSLEDGHRMVCGALSELKVVTGERFRFAFLVNDLKPNASSESLSEAWDTSVDVDDADANEAIEWEYKAAAMVLVNAITNSPEDLEERVSLRDELARRGLNEVLVSLRYIDPPESLATQIQVYVEEKQEDQDELHDRALHLSDRNRERSHDGMSDLGEAGEILRRSQDAHEDLYPIMISILRHTSSILDRDIDHQFKTDLLFVVEKYLEQSVHVADFDEGWRSFMRSYLANIQHLVGKQAMIKANRMSDTSTVPSSFIEELEGLRAKVEELSDDKAKLRTKLNEQTAEVITLRSLPGAAALRKDSGDSDSAPAGAPSTLPKRGDKESFAGVIQRLVAKEKQVIELQAELDRLSSAARSKERTAGDDGAKKDRLERNRQWTNLMDEIALHKEQLAGAEANVEAKEREIKYLKRALEAVYGRFQNGIAQAQEEAEAKDKEQEAKTGPSSAANSEMEADMMAHRTIEALSRKDAEISELRADVAKLQEKALKSMEVAESTEQMAALQSQLDEKDKQIAKLRSEMSKLQALLLQLQLQPVGSGAAGASGAAPVHRQAPRPPGAPALPGGAGPVVRAAPTLPSQVATANAGTTASAASPGPQANSSAAGPPPPPPPPPPPSGLLAGSNPAATGASGPPPPPPPPPPPAASTPPATGFGMTPPPPPPPPPGPSSSASGGLPPPPPPPPPARPSGGAPPPPPPPPGGMVPTAPPGAPGPPAVSGVPKPPSLPLIPKKKRKALFWNKLPAHSLARTVWSDLPATSVDVTGEIDRLDELFAVGVKPIAPVPGAKQNERKANPTTLLDLTRAQNVSIVLTRIKVPFPELRIAILQCDEDKLTIDHLKSVKNCLPTTEELELVRDYDGDVGALSKADQFFKEMLGIPRLAERLACMVYMRKFELDLEELKPDLRILKHAVDEINGSAKFKVVLHTVLTIGNVLNSSTFRGEAAGFQLGDLLKLKDTKPSNPSPATPSLLHYLVRVLNKTEKTLVGFLDDCSYVEAAARLSTQSIMQSITALITGYEAVQKEMATLQRIGISSQSDRFVDVTATFLRQSGPQIKALQLAGTTVQTSLTKLVSYFGEDPTQTKPEDFFGLVSSFGQALMRAEEDTLQADRKAELEEQKKKDLGRKVFGGIRIPQFGPEVRGPLAGSPATAVSIPSAGSEPGGTGKTEHSSAEEQLEATDQLTPVSELATPTASRFRSRAESTSPVDSGTLKAEKSPASAAHADAGRRSYRGRGQLDEAIKELRAGAAGRKLANVFARANGGESNHASPSPSKSRLFARPQFDASEEENEDSFAEEQVLPEGGTIGRNARFSASPSTLRNRDSIYGTLSGNPNETLSSRKSLRVKQNTTRRPLSRVFITGDPVNRDD</sequence>
<evidence type="ECO:0000313" key="5">
    <source>
        <dbReference type="EMBL" id="SYW85188.1"/>
    </source>
</evidence>
<evidence type="ECO:0000259" key="3">
    <source>
        <dbReference type="PROSITE" id="PS51232"/>
    </source>
</evidence>
<dbReference type="SMART" id="SM01139">
    <property type="entry name" value="Drf_FH3"/>
    <property type="match status" value="1"/>
</dbReference>
<feature type="compositionally biased region" description="Basic and acidic residues" evidence="2">
    <location>
        <begin position="1319"/>
        <end position="1328"/>
    </location>
</feature>
<feature type="compositionally biased region" description="Polar residues" evidence="2">
    <location>
        <begin position="2061"/>
        <end position="2090"/>
    </location>
</feature>
<dbReference type="PANTHER" id="PTHR45725:SF1">
    <property type="entry name" value="DISHEVELLED ASSOCIATED ACTIVATOR OF MORPHOGENESIS, ISOFORM D"/>
    <property type="match status" value="1"/>
</dbReference>
<feature type="compositionally biased region" description="Basic and acidic residues" evidence="2">
    <location>
        <begin position="391"/>
        <end position="401"/>
    </location>
</feature>
<feature type="compositionally biased region" description="Polar residues" evidence="2">
    <location>
        <begin position="522"/>
        <end position="535"/>
    </location>
</feature>
<dbReference type="InterPro" id="IPR015425">
    <property type="entry name" value="FH2_Formin"/>
</dbReference>
<feature type="compositionally biased region" description="Pro residues" evidence="2">
    <location>
        <begin position="1561"/>
        <end position="1612"/>
    </location>
</feature>
<dbReference type="Pfam" id="PF02181">
    <property type="entry name" value="FH2"/>
    <property type="match status" value="1"/>
</dbReference>
<dbReference type="Gene3D" id="1.20.58.2220">
    <property type="entry name" value="Formin, FH2 domain"/>
    <property type="match status" value="1"/>
</dbReference>
<feature type="compositionally biased region" description="Pro residues" evidence="2">
    <location>
        <begin position="1542"/>
        <end position="1553"/>
    </location>
</feature>
<feature type="compositionally biased region" description="Low complexity" evidence="2">
    <location>
        <begin position="666"/>
        <end position="678"/>
    </location>
</feature>
<feature type="region of interest" description="Disordered" evidence="2">
    <location>
        <begin position="518"/>
        <end position="543"/>
    </location>
</feature>
<dbReference type="SMART" id="SM01140">
    <property type="entry name" value="Drf_GBD"/>
    <property type="match status" value="1"/>
</dbReference>
<feature type="region of interest" description="Disordered" evidence="2">
    <location>
        <begin position="646"/>
        <end position="694"/>
    </location>
</feature>
<dbReference type="InterPro" id="IPR051425">
    <property type="entry name" value="Formin_Homology"/>
</dbReference>
<dbReference type="Pfam" id="PF06371">
    <property type="entry name" value="Drf_GBD"/>
    <property type="match status" value="1"/>
</dbReference>
<dbReference type="InterPro" id="IPR011989">
    <property type="entry name" value="ARM-like"/>
</dbReference>
<protein>
    <submittedName>
        <fullName evidence="5">Related to Diaphanous protein homolog 1</fullName>
    </submittedName>
</protein>
<proteinExistence type="predicted"/>
<feature type="domain" description="FH2" evidence="4">
    <location>
        <begin position="1609"/>
        <end position="2008"/>
    </location>
</feature>
<feature type="domain" description="GBD/FH3" evidence="3">
    <location>
        <begin position="541"/>
        <end position="1106"/>
    </location>
</feature>
<dbReference type="InterPro" id="IPR010472">
    <property type="entry name" value="FH3_dom"/>
</dbReference>
<feature type="region of interest" description="Disordered" evidence="2">
    <location>
        <begin position="1240"/>
        <end position="1263"/>
    </location>
</feature>
<comment type="caution">
    <text evidence="5">The sequence shown here is derived from an EMBL/GenBank/DDBJ whole genome shotgun (WGS) entry which is preliminary data.</text>
</comment>
<feature type="compositionally biased region" description="Low complexity" evidence="2">
    <location>
        <begin position="1504"/>
        <end position="1517"/>
    </location>
</feature>
<dbReference type="InterPro" id="IPR010473">
    <property type="entry name" value="GTPase-bd"/>
</dbReference>
<feature type="compositionally biased region" description="Polar residues" evidence="2">
    <location>
        <begin position="2209"/>
        <end position="2234"/>
    </location>
</feature>
<feature type="compositionally biased region" description="Pro residues" evidence="2">
    <location>
        <begin position="248"/>
        <end position="262"/>
    </location>
</feature>
<dbReference type="SUPFAM" id="SSF48371">
    <property type="entry name" value="ARM repeat"/>
    <property type="match status" value="1"/>
</dbReference>
<dbReference type="EMBL" id="ULHB01000202">
    <property type="protein sequence ID" value="SYW85188.1"/>
    <property type="molecule type" value="Genomic_DNA"/>
</dbReference>
<dbReference type="SMART" id="SM00498">
    <property type="entry name" value="FH2"/>
    <property type="match status" value="1"/>
</dbReference>
<feature type="region of interest" description="Disordered" evidence="2">
    <location>
        <begin position="2142"/>
        <end position="2250"/>
    </location>
</feature>
<dbReference type="Gene3D" id="1.25.10.10">
    <property type="entry name" value="Leucine-rich Repeat Variant"/>
    <property type="match status" value="1"/>
</dbReference>
<dbReference type="InterPro" id="IPR016024">
    <property type="entry name" value="ARM-type_fold"/>
</dbReference>
<dbReference type="PANTHER" id="PTHR45725">
    <property type="entry name" value="FORMIN HOMOLOGY 2 FAMILY MEMBER"/>
    <property type="match status" value="1"/>
</dbReference>
<feature type="region of interest" description="Disordered" evidence="2">
    <location>
        <begin position="243"/>
        <end position="269"/>
    </location>
</feature>
<feature type="compositionally biased region" description="Low complexity" evidence="2">
    <location>
        <begin position="1425"/>
        <end position="1434"/>
    </location>
</feature>
<feature type="region of interest" description="Disordered" evidence="2">
    <location>
        <begin position="1425"/>
        <end position="1613"/>
    </location>
</feature>
<dbReference type="GO" id="GO:0031267">
    <property type="term" value="F:small GTPase binding"/>
    <property type="evidence" value="ECO:0007669"/>
    <property type="project" value="InterPro"/>
</dbReference>